<sequence>MTGATTPPPPPRPLAEGLTNLEGITDFDITWPWRSGPMRRGATAVLRVKNEAPSLPFVLPPLLRACDEVLLVDNGSDDGTPEVSVETAERIGLGEKLRVLHYPFAVAPAGTDHLQVHERSVHSLAYFYNWCFAQVHTRYSWKWDGDMVLTREGEISMAGMSWQINGTEAVVRIPRHPLYVEGDRRAFLDLGLRNLEAWGYPMGPEYLYTKAFEWEIRMVPDNVPTIRWPNGLCVEVKHLAEDEFDHWSAPEAFSVSNRNKRKRREWEVFNALAEGIVPAGVVVIDAPAGVHVIDHVTQDWLPSLPRPIQTSNYPSKIEPYRAMFDDAR</sequence>
<evidence type="ECO:0000313" key="1">
    <source>
        <dbReference type="EMBL" id="GAA3806306.1"/>
    </source>
</evidence>
<dbReference type="InterPro" id="IPR029044">
    <property type="entry name" value="Nucleotide-diphossugar_trans"/>
</dbReference>
<accession>A0ABP7HZX3</accession>
<dbReference type="SUPFAM" id="SSF53448">
    <property type="entry name" value="Nucleotide-diphospho-sugar transferases"/>
    <property type="match status" value="1"/>
</dbReference>
<evidence type="ECO:0008006" key="3">
    <source>
        <dbReference type="Google" id="ProtNLM"/>
    </source>
</evidence>
<dbReference type="Proteomes" id="UP001501821">
    <property type="component" value="Unassembled WGS sequence"/>
</dbReference>
<protein>
    <recommendedName>
        <fullName evidence="3">Glycosyltransferase family 2 protein</fullName>
    </recommendedName>
</protein>
<keyword evidence="2" id="KW-1185">Reference proteome</keyword>
<dbReference type="RefSeq" id="WP_344772381.1">
    <property type="nucleotide sequence ID" value="NZ_BAABAH010000002.1"/>
</dbReference>
<reference evidence="2" key="1">
    <citation type="journal article" date="2019" name="Int. J. Syst. Evol. Microbiol.">
        <title>The Global Catalogue of Microorganisms (GCM) 10K type strain sequencing project: providing services to taxonomists for standard genome sequencing and annotation.</title>
        <authorList>
            <consortium name="The Broad Institute Genomics Platform"/>
            <consortium name="The Broad Institute Genome Sequencing Center for Infectious Disease"/>
            <person name="Wu L."/>
            <person name="Ma J."/>
        </authorList>
    </citation>
    <scope>NUCLEOTIDE SEQUENCE [LARGE SCALE GENOMIC DNA]</scope>
    <source>
        <strain evidence="2">JCM 16953</strain>
    </source>
</reference>
<comment type="caution">
    <text evidence="1">The sequence shown here is derived from an EMBL/GenBank/DDBJ whole genome shotgun (WGS) entry which is preliminary data.</text>
</comment>
<organism evidence="1 2">
    <name type="scientific">Nocardioides panacisoli</name>
    <dbReference type="NCBI Taxonomy" id="627624"/>
    <lineage>
        <taxon>Bacteria</taxon>
        <taxon>Bacillati</taxon>
        <taxon>Actinomycetota</taxon>
        <taxon>Actinomycetes</taxon>
        <taxon>Propionibacteriales</taxon>
        <taxon>Nocardioidaceae</taxon>
        <taxon>Nocardioides</taxon>
    </lineage>
</organism>
<evidence type="ECO:0000313" key="2">
    <source>
        <dbReference type="Proteomes" id="UP001501821"/>
    </source>
</evidence>
<dbReference type="EMBL" id="BAABAH010000002">
    <property type="protein sequence ID" value="GAA3806306.1"/>
    <property type="molecule type" value="Genomic_DNA"/>
</dbReference>
<name>A0ABP7HZX3_9ACTN</name>
<gene>
    <name evidence="1" type="ORF">GCM10022242_06660</name>
</gene>
<proteinExistence type="predicted"/>